<organism evidence="6">
    <name type="scientific">Rhizopus microsporus var. microsporus</name>
    <dbReference type="NCBI Taxonomy" id="86635"/>
    <lineage>
        <taxon>Eukaryota</taxon>
        <taxon>Fungi</taxon>
        <taxon>Fungi incertae sedis</taxon>
        <taxon>Mucoromycota</taxon>
        <taxon>Mucoromycotina</taxon>
        <taxon>Mucoromycetes</taxon>
        <taxon>Mucorales</taxon>
        <taxon>Mucorineae</taxon>
        <taxon>Rhizopodaceae</taxon>
        <taxon>Rhizopus</taxon>
    </lineage>
</organism>
<protein>
    <recommendedName>
        <fullName evidence="7">EF-hand domain-containing protein</fullName>
    </recommendedName>
</protein>
<dbReference type="InterPro" id="IPR018247">
    <property type="entry name" value="EF_Hand_1_Ca_BS"/>
</dbReference>
<evidence type="ECO:0000256" key="1">
    <source>
        <dbReference type="ARBA" id="ARBA00022837"/>
    </source>
</evidence>
<gene>
    <name evidence="6" type="ORF">BCV72DRAFT_300740</name>
</gene>
<keyword evidence="1" id="KW-0106">Calcium</keyword>
<dbReference type="VEuPathDB" id="FungiDB:BCV72DRAFT_300740"/>
<proteinExistence type="predicted"/>
<keyword evidence="3" id="KW-0812">Transmembrane</keyword>
<evidence type="ECO:0000259" key="5">
    <source>
        <dbReference type="PROSITE" id="PS50222"/>
    </source>
</evidence>
<evidence type="ECO:0000259" key="4">
    <source>
        <dbReference type="PROSITE" id="PS50181"/>
    </source>
</evidence>
<dbReference type="SUPFAM" id="SSF81383">
    <property type="entry name" value="F-box domain"/>
    <property type="match status" value="1"/>
</dbReference>
<feature type="region of interest" description="Disordered" evidence="2">
    <location>
        <begin position="292"/>
        <end position="313"/>
    </location>
</feature>
<evidence type="ECO:0000313" key="6">
    <source>
        <dbReference type="EMBL" id="ORE11764.1"/>
    </source>
</evidence>
<accession>A0A1X0RIE3</accession>
<dbReference type="EMBL" id="KV921855">
    <property type="protein sequence ID" value="ORE11764.1"/>
    <property type="molecule type" value="Genomic_DNA"/>
</dbReference>
<dbReference type="AlphaFoldDB" id="A0A1X0RIE3"/>
<dbReference type="PROSITE" id="PS00018">
    <property type="entry name" value="EF_HAND_1"/>
    <property type="match status" value="1"/>
</dbReference>
<dbReference type="InterPro" id="IPR001810">
    <property type="entry name" value="F-box_dom"/>
</dbReference>
<reference evidence="6" key="1">
    <citation type="journal article" date="2016" name="Proc. Natl. Acad. Sci. U.S.A.">
        <title>Lipid metabolic changes in an early divergent fungus govern the establishment of a mutualistic symbiosis with endobacteria.</title>
        <authorList>
            <person name="Lastovetsky O.A."/>
            <person name="Gaspar M.L."/>
            <person name="Mondo S.J."/>
            <person name="LaButti K.M."/>
            <person name="Sandor L."/>
            <person name="Grigoriev I.V."/>
            <person name="Henry S.A."/>
            <person name="Pawlowska T.E."/>
        </authorList>
    </citation>
    <scope>NUCLEOTIDE SEQUENCE [LARGE SCALE GENOMIC DNA]</scope>
    <source>
        <strain evidence="6">ATCC 52814</strain>
    </source>
</reference>
<keyword evidence="3" id="KW-0472">Membrane</keyword>
<dbReference type="PROSITE" id="PS50181">
    <property type="entry name" value="FBOX"/>
    <property type="match status" value="1"/>
</dbReference>
<sequence>MVLQIESFPDVVIEHLAYNLDPKDIDQLSYTSKTLYKTFHNNSLWKSKAVHDFGDLFEIYTIFSTAATGLSLDPALTKKFQHEPSNWRSYYLEKNQQSEQDDSALIDQADQEYASAQAHLKSFQENGDMNILALVASKMMWILDVFPAHGGCYYILGFILFVLNKLEEAMILLQMGRAVDPTFEPFDELEEEIERIVNGYKGEEELLTEDNQLSEALKQALLEIFNKFDKDQDGALNSKELDQFIFTTNGTHPPPAFLRQMGLRFGANAKGWLTREGFLAFYLEQTLDDPSETRNDLGVHGYDPQSLRQKMEE</sequence>
<feature type="transmembrane region" description="Helical" evidence="3">
    <location>
        <begin position="139"/>
        <end position="163"/>
    </location>
</feature>
<dbReference type="InterPro" id="IPR036047">
    <property type="entry name" value="F-box-like_dom_sf"/>
</dbReference>
<dbReference type="CDD" id="cd09917">
    <property type="entry name" value="F-box_SF"/>
    <property type="match status" value="1"/>
</dbReference>
<feature type="domain" description="EF-hand" evidence="5">
    <location>
        <begin position="216"/>
        <end position="251"/>
    </location>
</feature>
<evidence type="ECO:0000256" key="2">
    <source>
        <dbReference type="SAM" id="MobiDB-lite"/>
    </source>
</evidence>
<dbReference type="InterPro" id="IPR011992">
    <property type="entry name" value="EF-hand-dom_pair"/>
</dbReference>
<dbReference type="GO" id="GO:0005509">
    <property type="term" value="F:calcium ion binding"/>
    <property type="evidence" value="ECO:0007669"/>
    <property type="project" value="InterPro"/>
</dbReference>
<dbReference type="PROSITE" id="PS50222">
    <property type="entry name" value="EF_HAND_2"/>
    <property type="match status" value="1"/>
</dbReference>
<feature type="domain" description="F-box" evidence="4">
    <location>
        <begin position="2"/>
        <end position="48"/>
    </location>
</feature>
<dbReference type="Gene3D" id="1.10.238.10">
    <property type="entry name" value="EF-hand"/>
    <property type="match status" value="1"/>
</dbReference>
<dbReference type="Gene3D" id="1.20.1280.50">
    <property type="match status" value="1"/>
</dbReference>
<dbReference type="OrthoDB" id="26525at2759"/>
<evidence type="ECO:0008006" key="7">
    <source>
        <dbReference type="Google" id="ProtNLM"/>
    </source>
</evidence>
<dbReference type="Proteomes" id="UP000242414">
    <property type="component" value="Unassembled WGS sequence"/>
</dbReference>
<evidence type="ECO:0000256" key="3">
    <source>
        <dbReference type="SAM" id="Phobius"/>
    </source>
</evidence>
<name>A0A1X0RIE3_RHIZD</name>
<keyword evidence="3" id="KW-1133">Transmembrane helix</keyword>
<dbReference type="SUPFAM" id="SSF47473">
    <property type="entry name" value="EF-hand"/>
    <property type="match status" value="1"/>
</dbReference>
<dbReference type="InterPro" id="IPR002048">
    <property type="entry name" value="EF_hand_dom"/>
</dbReference>